<dbReference type="EMBL" id="CP031598">
    <property type="protein sequence ID" value="QEW25381.1"/>
    <property type="molecule type" value="Genomic_DNA"/>
</dbReference>
<evidence type="ECO:0000313" key="2">
    <source>
        <dbReference type="EMBL" id="KRS18413.1"/>
    </source>
</evidence>
<evidence type="ECO:0000313" key="5">
    <source>
        <dbReference type="Proteomes" id="UP000325785"/>
    </source>
</evidence>
<evidence type="ECO:0000259" key="1">
    <source>
        <dbReference type="Pfam" id="PF12973"/>
    </source>
</evidence>
<evidence type="ECO:0000313" key="3">
    <source>
        <dbReference type="EMBL" id="QEW25381.1"/>
    </source>
</evidence>
<name>A0A0T5PBF6_9RHOB</name>
<protein>
    <submittedName>
        <fullName evidence="3">ChrR Cupin-like domain protein</fullName>
    </submittedName>
</protein>
<organism evidence="2 4">
    <name type="scientific">Roseovarius indicus</name>
    <dbReference type="NCBI Taxonomy" id="540747"/>
    <lineage>
        <taxon>Bacteria</taxon>
        <taxon>Pseudomonadati</taxon>
        <taxon>Pseudomonadota</taxon>
        <taxon>Alphaproteobacteria</taxon>
        <taxon>Rhodobacterales</taxon>
        <taxon>Roseobacteraceae</taxon>
        <taxon>Roseovarius</taxon>
    </lineage>
</organism>
<reference evidence="3 5" key="2">
    <citation type="submission" date="2018-08" db="EMBL/GenBank/DDBJ databases">
        <title>Genetic Globetrotter - A new plasmid hitch-hiking vast phylogenetic and geographic distances.</title>
        <authorList>
            <person name="Vollmers J."/>
            <person name="Petersen J."/>
        </authorList>
    </citation>
    <scope>NUCLEOTIDE SEQUENCE [LARGE SCALE GENOMIC DNA]</scope>
    <source>
        <strain evidence="3 5">DSM 26383</strain>
    </source>
</reference>
<dbReference type="InterPro" id="IPR014710">
    <property type="entry name" value="RmlC-like_jellyroll"/>
</dbReference>
<dbReference type="EMBL" id="LAXI01000003">
    <property type="protein sequence ID" value="KRS18413.1"/>
    <property type="molecule type" value="Genomic_DNA"/>
</dbReference>
<dbReference type="KEGG" id="rid:RIdsm_01167"/>
<dbReference type="Pfam" id="PF12973">
    <property type="entry name" value="Cupin_7"/>
    <property type="match status" value="1"/>
</dbReference>
<dbReference type="RefSeq" id="WP_057814398.1">
    <property type="nucleotide sequence ID" value="NZ_CP031598.1"/>
</dbReference>
<dbReference type="Proteomes" id="UP000325785">
    <property type="component" value="Chromosome"/>
</dbReference>
<dbReference type="InterPro" id="IPR025979">
    <property type="entry name" value="ChrR-like_cupin_dom"/>
</dbReference>
<evidence type="ECO:0000313" key="4">
    <source>
        <dbReference type="Proteomes" id="UP000051401"/>
    </source>
</evidence>
<dbReference type="InterPro" id="IPR011051">
    <property type="entry name" value="RmlC_Cupin_sf"/>
</dbReference>
<accession>A0A0T5PBF6</accession>
<dbReference type="Proteomes" id="UP000051401">
    <property type="component" value="Unassembled WGS sequence"/>
</dbReference>
<keyword evidence="4" id="KW-1185">Reference proteome</keyword>
<dbReference type="Gene3D" id="2.60.120.10">
    <property type="entry name" value="Jelly Rolls"/>
    <property type="match status" value="1"/>
</dbReference>
<dbReference type="OrthoDB" id="9793147at2"/>
<dbReference type="PATRIC" id="fig|540747.5.peg.3595"/>
<reference evidence="2 4" key="1">
    <citation type="submission" date="2015-04" db="EMBL/GenBank/DDBJ databases">
        <title>The draft genome sequence of Roseovarius indicus B108T.</title>
        <authorList>
            <person name="Li G."/>
            <person name="Lai Q."/>
            <person name="Shao Z."/>
            <person name="Yan P."/>
        </authorList>
    </citation>
    <scope>NUCLEOTIDE SEQUENCE [LARGE SCALE GENOMIC DNA]</scope>
    <source>
        <strain evidence="2 4">B108</strain>
    </source>
</reference>
<feature type="domain" description="ChrR-like cupin" evidence="1">
    <location>
        <begin position="8"/>
        <end position="103"/>
    </location>
</feature>
<dbReference type="AlphaFoldDB" id="A0A0T5PBF6"/>
<dbReference type="SUPFAM" id="SSF51182">
    <property type="entry name" value="RmlC-like cupins"/>
    <property type="match status" value="1"/>
</dbReference>
<proteinExistence type="predicted"/>
<dbReference type="STRING" id="540747.SAMN04488031_104379"/>
<sequence>MYEIDTETGWSEIPGTSGLAVKLLSGDFDEANARGFRTRYVRFEPGGETFEPFTHTYWEEVYLVEGALVAKEDGRSLEAPAYVIRPPGTPHGPFISPKGCLLLEIQYFAERAPGETDYLDPKAPT</sequence>
<gene>
    <name evidence="3" type="ORF">RIdsm_01167</name>
    <name evidence="2" type="ORF">XM52_06180</name>
</gene>